<dbReference type="Proteomes" id="UP000824120">
    <property type="component" value="Chromosome 12"/>
</dbReference>
<dbReference type="AlphaFoldDB" id="A0A9J5W8R9"/>
<proteinExistence type="predicted"/>
<protein>
    <submittedName>
        <fullName evidence="1">Uncharacterized protein</fullName>
    </submittedName>
</protein>
<name>A0A9J5W8R9_SOLCO</name>
<comment type="caution">
    <text evidence="1">The sequence shown here is derived from an EMBL/GenBank/DDBJ whole genome shotgun (WGS) entry which is preliminary data.</text>
</comment>
<reference evidence="1 2" key="1">
    <citation type="submission" date="2020-09" db="EMBL/GenBank/DDBJ databases">
        <title>De no assembly of potato wild relative species, Solanum commersonii.</title>
        <authorList>
            <person name="Cho K."/>
        </authorList>
    </citation>
    <scope>NUCLEOTIDE SEQUENCE [LARGE SCALE GENOMIC DNA]</scope>
    <source>
        <strain evidence="1">LZ3.2</strain>
        <tissue evidence="1">Leaf</tissue>
    </source>
</reference>
<accession>A0A9J5W8R9</accession>
<evidence type="ECO:0000313" key="2">
    <source>
        <dbReference type="Proteomes" id="UP000824120"/>
    </source>
</evidence>
<gene>
    <name evidence="1" type="ORF">H5410_061485</name>
</gene>
<sequence length="82" mass="9520">MKGTTLIYDLLLTSGSQFFLLTLPHDFTAEKLRYLEFETKHGHYLAKRNKTTGKTKKRRPEDRLMHLASHRTAFTSPKVPVC</sequence>
<organism evidence="1 2">
    <name type="scientific">Solanum commersonii</name>
    <name type="common">Commerson's wild potato</name>
    <name type="synonym">Commerson's nightshade</name>
    <dbReference type="NCBI Taxonomy" id="4109"/>
    <lineage>
        <taxon>Eukaryota</taxon>
        <taxon>Viridiplantae</taxon>
        <taxon>Streptophyta</taxon>
        <taxon>Embryophyta</taxon>
        <taxon>Tracheophyta</taxon>
        <taxon>Spermatophyta</taxon>
        <taxon>Magnoliopsida</taxon>
        <taxon>eudicotyledons</taxon>
        <taxon>Gunneridae</taxon>
        <taxon>Pentapetalae</taxon>
        <taxon>asterids</taxon>
        <taxon>lamiids</taxon>
        <taxon>Solanales</taxon>
        <taxon>Solanaceae</taxon>
        <taxon>Solanoideae</taxon>
        <taxon>Solaneae</taxon>
        <taxon>Solanum</taxon>
    </lineage>
</organism>
<evidence type="ECO:0000313" key="1">
    <source>
        <dbReference type="EMBL" id="KAG5571719.1"/>
    </source>
</evidence>
<dbReference type="EMBL" id="JACXVP010000012">
    <property type="protein sequence ID" value="KAG5571719.1"/>
    <property type="molecule type" value="Genomic_DNA"/>
</dbReference>
<keyword evidence="2" id="KW-1185">Reference proteome</keyword>